<evidence type="ECO:0000256" key="3">
    <source>
        <dbReference type="ARBA" id="ARBA00022475"/>
    </source>
</evidence>
<evidence type="ECO:0000313" key="7">
    <source>
        <dbReference type="EMBL" id="GAA5088203.1"/>
    </source>
</evidence>
<keyword evidence="5 7" id="KW-0067">ATP-binding</keyword>
<dbReference type="PROSITE" id="PS50893">
    <property type="entry name" value="ABC_TRANSPORTER_2"/>
    <property type="match status" value="1"/>
</dbReference>
<dbReference type="InterPro" id="IPR013563">
    <property type="entry name" value="Oligopep_ABC_C"/>
</dbReference>
<evidence type="ECO:0000313" key="8">
    <source>
        <dbReference type="Proteomes" id="UP001500227"/>
    </source>
</evidence>
<evidence type="ECO:0000256" key="1">
    <source>
        <dbReference type="ARBA" id="ARBA00005417"/>
    </source>
</evidence>
<dbReference type="CDD" id="cd03257">
    <property type="entry name" value="ABC_NikE_OppD_transporters"/>
    <property type="match status" value="1"/>
</dbReference>
<organism evidence="7 8">
    <name type="scientific">Paenalcaligenes hermetiae</name>
    <dbReference type="NCBI Taxonomy" id="1157987"/>
    <lineage>
        <taxon>Bacteria</taxon>
        <taxon>Pseudomonadati</taxon>
        <taxon>Pseudomonadota</taxon>
        <taxon>Betaproteobacteria</taxon>
        <taxon>Burkholderiales</taxon>
        <taxon>Alcaligenaceae</taxon>
        <taxon>Paenalcaligenes</taxon>
    </lineage>
</organism>
<evidence type="ECO:0000256" key="5">
    <source>
        <dbReference type="ARBA" id="ARBA00022840"/>
    </source>
</evidence>
<dbReference type="PANTHER" id="PTHR43776">
    <property type="entry name" value="TRANSPORT ATP-BINDING PROTEIN"/>
    <property type="match status" value="1"/>
</dbReference>
<dbReference type="InterPro" id="IPR027417">
    <property type="entry name" value="P-loop_NTPase"/>
</dbReference>
<gene>
    <name evidence="7" type="ORF">GCM10023337_09530</name>
</gene>
<comment type="similarity">
    <text evidence="1">Belongs to the ABC transporter superfamily.</text>
</comment>
<dbReference type="PANTHER" id="PTHR43776:SF7">
    <property type="entry name" value="D,D-DIPEPTIDE TRANSPORT ATP-BINDING PROTEIN DDPF-RELATED"/>
    <property type="match status" value="1"/>
</dbReference>
<evidence type="ECO:0000259" key="6">
    <source>
        <dbReference type="PROSITE" id="PS50893"/>
    </source>
</evidence>
<dbReference type="Gene3D" id="3.40.50.300">
    <property type="entry name" value="P-loop containing nucleotide triphosphate hydrolases"/>
    <property type="match status" value="1"/>
</dbReference>
<keyword evidence="8" id="KW-1185">Reference proteome</keyword>
<proteinExistence type="inferred from homology"/>
<dbReference type="InterPro" id="IPR017871">
    <property type="entry name" value="ABC_transporter-like_CS"/>
</dbReference>
<dbReference type="PROSITE" id="PS00211">
    <property type="entry name" value="ABC_TRANSPORTER_1"/>
    <property type="match status" value="1"/>
</dbReference>
<dbReference type="Proteomes" id="UP001500227">
    <property type="component" value="Unassembled WGS sequence"/>
</dbReference>
<comment type="caution">
    <text evidence="7">The sequence shown here is derived from an EMBL/GenBank/DDBJ whole genome shotgun (WGS) entry which is preliminary data.</text>
</comment>
<dbReference type="Pfam" id="PF00005">
    <property type="entry name" value="ABC_tran"/>
    <property type="match status" value="1"/>
</dbReference>
<sequence>MSTTPIIDIQNLHKQFSKAPDLAHRILQSLGKAAPPPTVHAVNGINLTIQKGEVVGLVGESGCGKSTLGRMVAGLINPSAGAIYYEGKDIQQLSREEKLAYTLGVQLIFQDPQASLNPKQKLGDIISEALHVHRLAPKAEISQRINHALAEVGLEVDYRDRLPHQISGGQRQRIGIARALMVNPKFLVCDEPVAALDVSIQAQVINLFMDLRDKHGLTYLFISHDLGVVRHISDRVAIMYLGRIVEIADSADIFHHAAHPYTKALLAEMPDVTKQGRAFTPIKGEIPSPLNPPSGCTFHPRCPVATELCKASVPELKTVGAGHQAACHLI</sequence>
<dbReference type="SUPFAM" id="SSF52540">
    <property type="entry name" value="P-loop containing nucleoside triphosphate hydrolases"/>
    <property type="match status" value="1"/>
</dbReference>
<keyword evidence="3" id="KW-1003">Cell membrane</keyword>
<dbReference type="NCBIfam" id="TIGR01727">
    <property type="entry name" value="oligo_HPY"/>
    <property type="match status" value="1"/>
</dbReference>
<name>A0ABP9LYT5_9BURK</name>
<accession>A0ABP9LYT5</accession>
<reference evidence="8" key="1">
    <citation type="journal article" date="2019" name="Int. J. Syst. Evol. Microbiol.">
        <title>The Global Catalogue of Microorganisms (GCM) 10K type strain sequencing project: providing services to taxonomists for standard genome sequencing and annotation.</title>
        <authorList>
            <consortium name="The Broad Institute Genomics Platform"/>
            <consortium name="The Broad Institute Genome Sequencing Center for Infectious Disease"/>
            <person name="Wu L."/>
            <person name="Ma J."/>
        </authorList>
    </citation>
    <scope>NUCLEOTIDE SEQUENCE [LARGE SCALE GENOMIC DNA]</scope>
    <source>
        <strain evidence="8">JCM 18423</strain>
    </source>
</reference>
<dbReference type="EMBL" id="BAABKD010000008">
    <property type="protein sequence ID" value="GAA5088203.1"/>
    <property type="molecule type" value="Genomic_DNA"/>
</dbReference>
<dbReference type="Pfam" id="PF08352">
    <property type="entry name" value="oligo_HPY"/>
    <property type="match status" value="1"/>
</dbReference>
<dbReference type="InterPro" id="IPR003593">
    <property type="entry name" value="AAA+_ATPase"/>
</dbReference>
<protein>
    <submittedName>
        <fullName evidence="7">ATP-binding cassette domain-containing protein</fullName>
    </submittedName>
</protein>
<keyword evidence="2" id="KW-0813">Transport</keyword>
<evidence type="ECO:0000256" key="4">
    <source>
        <dbReference type="ARBA" id="ARBA00022741"/>
    </source>
</evidence>
<dbReference type="GO" id="GO:0005524">
    <property type="term" value="F:ATP binding"/>
    <property type="evidence" value="ECO:0007669"/>
    <property type="project" value="UniProtKB-KW"/>
</dbReference>
<keyword evidence="4" id="KW-0547">Nucleotide-binding</keyword>
<feature type="domain" description="ABC transporter" evidence="6">
    <location>
        <begin position="7"/>
        <end position="266"/>
    </location>
</feature>
<dbReference type="RefSeq" id="WP_300646695.1">
    <property type="nucleotide sequence ID" value="NZ_BAABKD010000008.1"/>
</dbReference>
<evidence type="ECO:0000256" key="2">
    <source>
        <dbReference type="ARBA" id="ARBA00022448"/>
    </source>
</evidence>
<dbReference type="SMART" id="SM00382">
    <property type="entry name" value="AAA"/>
    <property type="match status" value="1"/>
</dbReference>
<keyword evidence="3" id="KW-0472">Membrane</keyword>
<dbReference type="InterPro" id="IPR050319">
    <property type="entry name" value="ABC_transp_ATP-bind"/>
</dbReference>
<dbReference type="InterPro" id="IPR003439">
    <property type="entry name" value="ABC_transporter-like_ATP-bd"/>
</dbReference>